<evidence type="ECO:0000256" key="5">
    <source>
        <dbReference type="ARBA" id="ARBA00023242"/>
    </source>
</evidence>
<keyword evidence="4" id="KW-0804">Transcription</keyword>
<evidence type="ECO:0000256" key="4">
    <source>
        <dbReference type="ARBA" id="ARBA00023163"/>
    </source>
</evidence>
<evidence type="ECO:0000256" key="2">
    <source>
        <dbReference type="ARBA" id="ARBA00022491"/>
    </source>
</evidence>
<evidence type="ECO:0000256" key="1">
    <source>
        <dbReference type="ARBA" id="ARBA00004123"/>
    </source>
</evidence>
<organism evidence="6">
    <name type="scientific">Schistosoma japonicum</name>
    <name type="common">Blood fluke</name>
    <dbReference type="NCBI Taxonomy" id="6182"/>
    <lineage>
        <taxon>Eukaryota</taxon>
        <taxon>Metazoa</taxon>
        <taxon>Spiralia</taxon>
        <taxon>Lophotrochozoa</taxon>
        <taxon>Platyhelminthes</taxon>
        <taxon>Trematoda</taxon>
        <taxon>Digenea</taxon>
        <taxon>Strigeidida</taxon>
        <taxon>Schistosomatoidea</taxon>
        <taxon>Schistosomatidae</taxon>
        <taxon>Schistosoma</taxon>
    </lineage>
</organism>
<proteinExistence type="evidence at transcript level"/>
<evidence type="ECO:0000313" key="6">
    <source>
        <dbReference type="EMBL" id="CAX69687.1"/>
    </source>
</evidence>
<comment type="subcellular location">
    <subcellularLocation>
        <location evidence="1">Nucleus</location>
    </subcellularLocation>
</comment>
<dbReference type="GO" id="GO:0010468">
    <property type="term" value="P:regulation of gene expression"/>
    <property type="evidence" value="ECO:0007669"/>
    <property type="project" value="UniProtKB-ARBA"/>
</dbReference>
<keyword evidence="2" id="KW-0678">Repressor</keyword>
<name>C1L4Q9_SCHJA</name>
<reference evidence="6" key="2">
    <citation type="submission" date="2009-03" db="EMBL/GenBank/DDBJ databases">
        <authorList>
            <person name="Gang L."/>
        </authorList>
    </citation>
    <scope>NUCLEOTIDE SEQUENCE</scope>
    <source>
        <strain evidence="6">Anhui</strain>
    </source>
</reference>
<dbReference type="AlphaFoldDB" id="C1L4Q9"/>
<accession>C1L4Q9</accession>
<keyword evidence="3" id="KW-0805">Transcription regulation</keyword>
<keyword evidence="5" id="KW-0539">Nucleus</keyword>
<dbReference type="EMBL" id="FN313953">
    <property type="protein sequence ID" value="CAX69687.1"/>
    <property type="molecule type" value="mRNA"/>
</dbReference>
<protein>
    <submittedName>
        <fullName evidence="6">Sin3 histone deacetylase corepressor complex component SDS3</fullName>
    </submittedName>
</protein>
<evidence type="ECO:0000256" key="3">
    <source>
        <dbReference type="ARBA" id="ARBA00023015"/>
    </source>
</evidence>
<reference evidence="6" key="1">
    <citation type="journal article" date="2009" name="Nature">
        <title>The Schistosoma japonicum genome reveals features of host-parasite interplay.</title>
        <authorList>
            <person name="Liu F."/>
            <person name="Zhou Y."/>
            <person name="Wang Z.Q."/>
            <person name="Lu G."/>
            <person name="Zheng H."/>
            <person name="Brindley P.J."/>
            <person name="McManus D.P."/>
            <person name="Blair D."/>
            <person name="Zhang Q.H."/>
            <person name="Zhong Y."/>
            <person name="Wang S."/>
            <person name="Han Z.G."/>
            <person name="Chen Z."/>
        </authorList>
    </citation>
    <scope>NUCLEOTIDE SEQUENCE</scope>
    <source>
        <strain evidence="6">Anhui</strain>
    </source>
</reference>
<dbReference type="InterPro" id="IPR013907">
    <property type="entry name" value="Sds3"/>
</dbReference>
<dbReference type="GO" id="GO:0005654">
    <property type="term" value="C:nucleoplasm"/>
    <property type="evidence" value="ECO:0007669"/>
    <property type="project" value="UniProtKB-ARBA"/>
</dbReference>
<sequence length="103" mass="12281">MKRKHTEKSGYVSASVISAVAQDLSDDFEDTYNSEMACIQTQLDQLDNKTHPEFVKIREEIENWYAEQKQRIQILHEHKLDTIYREYTKEAEACDRDCEHEKR</sequence>
<dbReference type="Pfam" id="PF08598">
    <property type="entry name" value="Sds3"/>
    <property type="match status" value="1"/>
</dbReference>